<evidence type="ECO:0000313" key="2">
    <source>
        <dbReference type="EMBL" id="JAH96974.1"/>
    </source>
</evidence>
<name>A0A0E9X321_ANGAN</name>
<reference evidence="2" key="2">
    <citation type="journal article" date="2015" name="Fish Shellfish Immunol.">
        <title>Early steps in the European eel (Anguilla anguilla)-Vibrio vulnificus interaction in the gills: Role of the RtxA13 toxin.</title>
        <authorList>
            <person name="Callol A."/>
            <person name="Pajuelo D."/>
            <person name="Ebbesson L."/>
            <person name="Teles M."/>
            <person name="MacKenzie S."/>
            <person name="Amaro C."/>
        </authorList>
    </citation>
    <scope>NUCLEOTIDE SEQUENCE</scope>
</reference>
<accession>A0A0E9X321</accession>
<dbReference type="EMBL" id="GBXM01011603">
    <property type="protein sequence ID" value="JAH96974.1"/>
    <property type="molecule type" value="Transcribed_RNA"/>
</dbReference>
<evidence type="ECO:0000256" key="1">
    <source>
        <dbReference type="SAM" id="Phobius"/>
    </source>
</evidence>
<protein>
    <submittedName>
        <fullName evidence="2">Uncharacterized protein</fullName>
    </submittedName>
</protein>
<reference evidence="2" key="1">
    <citation type="submission" date="2014-11" db="EMBL/GenBank/DDBJ databases">
        <authorList>
            <person name="Amaro Gonzalez C."/>
        </authorList>
    </citation>
    <scope>NUCLEOTIDE SEQUENCE</scope>
</reference>
<feature type="transmembrane region" description="Helical" evidence="1">
    <location>
        <begin position="6"/>
        <end position="29"/>
    </location>
</feature>
<dbReference type="AlphaFoldDB" id="A0A0E9X321"/>
<sequence>MPPPKGAILAVFLLAIRSFVIVNWSAVFLHGRIAGMNDHGSSSPCQEQVA</sequence>
<keyword evidence="1" id="KW-0812">Transmembrane</keyword>
<organism evidence="2">
    <name type="scientific">Anguilla anguilla</name>
    <name type="common">European freshwater eel</name>
    <name type="synonym">Muraena anguilla</name>
    <dbReference type="NCBI Taxonomy" id="7936"/>
    <lineage>
        <taxon>Eukaryota</taxon>
        <taxon>Metazoa</taxon>
        <taxon>Chordata</taxon>
        <taxon>Craniata</taxon>
        <taxon>Vertebrata</taxon>
        <taxon>Euteleostomi</taxon>
        <taxon>Actinopterygii</taxon>
        <taxon>Neopterygii</taxon>
        <taxon>Teleostei</taxon>
        <taxon>Anguilliformes</taxon>
        <taxon>Anguillidae</taxon>
        <taxon>Anguilla</taxon>
    </lineage>
</organism>
<keyword evidence="1" id="KW-1133">Transmembrane helix</keyword>
<proteinExistence type="predicted"/>
<keyword evidence="1" id="KW-0472">Membrane</keyword>